<evidence type="ECO:0000256" key="11">
    <source>
        <dbReference type="ARBA" id="ARBA00022840"/>
    </source>
</evidence>
<keyword evidence="9 19" id="KW-0378">Hydrolase</keyword>
<dbReference type="Pfam" id="PF13086">
    <property type="entry name" value="AAA_11"/>
    <property type="match status" value="2"/>
</dbReference>
<dbReference type="PANTHER" id="PTHR10887:SF433">
    <property type="entry name" value="DNA REPLICATION ATP-DEPENDENT HELICASE_NUCLEASE DNA2"/>
    <property type="match status" value="1"/>
</dbReference>
<dbReference type="EMBL" id="LNIX01000006">
    <property type="protein sequence ID" value="OXA52894.1"/>
    <property type="molecule type" value="Genomic_DNA"/>
</dbReference>
<dbReference type="Gene3D" id="3.40.50.300">
    <property type="entry name" value="P-loop containing nucleotide triphosphate hydrolases"/>
    <property type="match status" value="2"/>
</dbReference>
<feature type="domain" description="DNA2/NAM7 helicase-like C-terminal" evidence="22">
    <location>
        <begin position="760"/>
        <end position="970"/>
    </location>
</feature>
<evidence type="ECO:0000256" key="3">
    <source>
        <dbReference type="ARBA" id="ARBA00022485"/>
    </source>
</evidence>
<keyword evidence="3 19" id="KW-0004">4Fe-4S</keyword>
<comment type="subcellular location">
    <subcellularLocation>
        <location evidence="19">Nucleus</location>
    </subcellularLocation>
    <subcellularLocation>
        <location evidence="19">Chromosome</location>
    </subcellularLocation>
</comment>
<dbReference type="GO" id="GO:0005694">
    <property type="term" value="C:chromosome"/>
    <property type="evidence" value="ECO:0007669"/>
    <property type="project" value="UniProtKB-SubCell"/>
</dbReference>
<dbReference type="GO" id="GO:0051539">
    <property type="term" value="F:4 iron, 4 sulfur cluster binding"/>
    <property type="evidence" value="ECO:0007669"/>
    <property type="project" value="UniProtKB-UniRule"/>
</dbReference>
<evidence type="ECO:0000256" key="5">
    <source>
        <dbReference type="ARBA" id="ARBA00022722"/>
    </source>
</evidence>
<keyword evidence="10 19" id="KW-0347">Helicase</keyword>
<evidence type="ECO:0000256" key="4">
    <source>
        <dbReference type="ARBA" id="ARBA00022705"/>
    </source>
</evidence>
<evidence type="ECO:0000256" key="14">
    <source>
        <dbReference type="ARBA" id="ARBA00023125"/>
    </source>
</evidence>
<comment type="similarity">
    <text evidence="2 19">Belongs to the DNA2/NAM7 helicase family.</text>
</comment>
<dbReference type="Pfam" id="PF08696">
    <property type="entry name" value="Dna2"/>
    <property type="match status" value="1"/>
</dbReference>
<dbReference type="OMA" id="NYCEAAI"/>
<proteinExistence type="inferred from homology"/>
<evidence type="ECO:0000256" key="12">
    <source>
        <dbReference type="ARBA" id="ARBA00023004"/>
    </source>
</evidence>
<evidence type="ECO:0000256" key="7">
    <source>
        <dbReference type="ARBA" id="ARBA00022741"/>
    </source>
</evidence>
<dbReference type="OrthoDB" id="306218at2759"/>
<comment type="function">
    <text evidence="19">Key enzyme involved in DNA replication and DNA repair. Involved in Okazaki fragments processing by cleaving long flaps that escape FEN1: flaps that are longer than 27 nucleotides are coated by replication protein A complex (RPA), leading to recruit DNA2 which cleaves the flap until it is too short to bind RPA and becomes a substrate for FEN1. Also involved in 5'-end resection of DNA during double-strand break (DSB) repair by mediating the cleavage of 5'-ssDNA.</text>
</comment>
<dbReference type="GO" id="GO:0005524">
    <property type="term" value="F:ATP binding"/>
    <property type="evidence" value="ECO:0007669"/>
    <property type="project" value="UniProtKB-UniRule"/>
</dbReference>
<keyword evidence="19" id="KW-0158">Chromosome</keyword>
<feature type="domain" description="DNA replication factor Dna2 N-terminal" evidence="20">
    <location>
        <begin position="45"/>
        <end position="243"/>
    </location>
</feature>
<keyword evidence="12 19" id="KW-0408">Iron</keyword>
<evidence type="ECO:0000256" key="17">
    <source>
        <dbReference type="ARBA" id="ARBA00023268"/>
    </source>
</evidence>
<keyword evidence="5 19" id="KW-0540">Nuclease</keyword>
<keyword evidence="16 19" id="KW-0539">Nucleus</keyword>
<dbReference type="GO" id="GO:0046872">
    <property type="term" value="F:metal ion binding"/>
    <property type="evidence" value="ECO:0007669"/>
    <property type="project" value="UniProtKB-UniRule"/>
</dbReference>
<dbReference type="SUPFAM" id="SSF52540">
    <property type="entry name" value="P-loop containing nucleoside triphosphate hydrolases"/>
    <property type="match status" value="1"/>
</dbReference>
<keyword evidence="7 19" id="KW-0547">Nucleotide-binding</keyword>
<evidence type="ECO:0000256" key="9">
    <source>
        <dbReference type="ARBA" id="ARBA00022801"/>
    </source>
</evidence>
<dbReference type="InterPro" id="IPR027417">
    <property type="entry name" value="P-loop_NTPase"/>
</dbReference>
<keyword evidence="8 19" id="KW-0227">DNA damage</keyword>
<evidence type="ECO:0000313" key="23">
    <source>
        <dbReference type="EMBL" id="OXA52894.1"/>
    </source>
</evidence>
<evidence type="ECO:0000259" key="20">
    <source>
        <dbReference type="Pfam" id="PF08696"/>
    </source>
</evidence>
<comment type="catalytic activity">
    <reaction evidence="18 19">
        <text>ATP + H2O = ADP + phosphate + H(+)</text>
        <dbReference type="Rhea" id="RHEA:13065"/>
        <dbReference type="ChEBI" id="CHEBI:15377"/>
        <dbReference type="ChEBI" id="CHEBI:15378"/>
        <dbReference type="ChEBI" id="CHEBI:30616"/>
        <dbReference type="ChEBI" id="CHEBI:43474"/>
        <dbReference type="ChEBI" id="CHEBI:456216"/>
        <dbReference type="EC" id="3.6.4.12"/>
    </reaction>
</comment>
<dbReference type="GO" id="GO:0016887">
    <property type="term" value="F:ATP hydrolysis activity"/>
    <property type="evidence" value="ECO:0007669"/>
    <property type="project" value="RHEA"/>
</dbReference>
<dbReference type="InterPro" id="IPR041677">
    <property type="entry name" value="DNA2/NAM7_AAA_11"/>
</dbReference>
<evidence type="ECO:0000256" key="1">
    <source>
        <dbReference type="ARBA" id="ARBA00001966"/>
    </source>
</evidence>
<dbReference type="CDD" id="cd18808">
    <property type="entry name" value="SF1_C_Upf1"/>
    <property type="match status" value="1"/>
</dbReference>
<evidence type="ECO:0000256" key="18">
    <source>
        <dbReference type="ARBA" id="ARBA00047995"/>
    </source>
</evidence>
<dbReference type="GO" id="GO:0033567">
    <property type="term" value="P:DNA replication, Okazaki fragment processing"/>
    <property type="evidence" value="ECO:0007669"/>
    <property type="project" value="UniProtKB-UniRule"/>
</dbReference>
<keyword evidence="24" id="KW-1185">Reference proteome</keyword>
<keyword evidence="17 19" id="KW-0511">Multifunctional enzyme</keyword>
<accession>A0A226E728</accession>
<dbReference type="EC" id="3.6.4.12" evidence="19"/>
<dbReference type="Pfam" id="PF13087">
    <property type="entry name" value="AAA_12"/>
    <property type="match status" value="1"/>
</dbReference>
<dbReference type="InterPro" id="IPR041679">
    <property type="entry name" value="DNA2/NAM7-like_C"/>
</dbReference>
<evidence type="ECO:0000256" key="10">
    <source>
        <dbReference type="ARBA" id="ARBA00022806"/>
    </source>
</evidence>
<feature type="domain" description="DNA2/NAM7 helicase helicase" evidence="21">
    <location>
        <begin position="582"/>
        <end position="659"/>
    </location>
</feature>
<keyword evidence="4 19" id="KW-0235">DNA replication</keyword>
<reference evidence="23 24" key="1">
    <citation type="submission" date="2015-12" db="EMBL/GenBank/DDBJ databases">
        <title>The genome of Folsomia candida.</title>
        <authorList>
            <person name="Faddeeva A."/>
            <person name="Derks M.F."/>
            <person name="Anvar Y."/>
            <person name="Smit S."/>
            <person name="Van Straalen N."/>
            <person name="Roelofs D."/>
        </authorList>
    </citation>
    <scope>NUCLEOTIDE SEQUENCE [LARGE SCALE GENOMIC DNA]</scope>
    <source>
        <strain evidence="23 24">VU population</strain>
        <tissue evidence="23">Whole body</tissue>
    </source>
</reference>
<gene>
    <name evidence="23" type="ORF">Fcan01_12730</name>
</gene>
<feature type="domain" description="DNA2/NAM7 helicase helicase" evidence="21">
    <location>
        <begin position="682"/>
        <end position="750"/>
    </location>
</feature>
<evidence type="ECO:0000259" key="22">
    <source>
        <dbReference type="Pfam" id="PF13087"/>
    </source>
</evidence>
<dbReference type="EC" id="3.1.-.-" evidence="19"/>
<keyword evidence="11 19" id="KW-0067">ATP-binding</keyword>
<dbReference type="Proteomes" id="UP000198287">
    <property type="component" value="Unassembled WGS sequence"/>
</dbReference>
<organism evidence="23 24">
    <name type="scientific">Folsomia candida</name>
    <name type="common">Springtail</name>
    <dbReference type="NCBI Taxonomy" id="158441"/>
    <lineage>
        <taxon>Eukaryota</taxon>
        <taxon>Metazoa</taxon>
        <taxon>Ecdysozoa</taxon>
        <taxon>Arthropoda</taxon>
        <taxon>Hexapoda</taxon>
        <taxon>Collembola</taxon>
        <taxon>Entomobryomorpha</taxon>
        <taxon>Isotomoidea</taxon>
        <taxon>Isotomidae</taxon>
        <taxon>Proisotominae</taxon>
        <taxon>Folsomia</taxon>
    </lineage>
</organism>
<sequence>MSSLVQMRDLELENQHDRYKIVRCLKRVVNCDKFTAYEIECLETGAIRLLELRDLWFLTPPLEKDTTINICEYKIDENNHYIISRDGGFLVVEPDKLISVTSVVSMSWCERKVAFSENFRFPGDNIDTLRGTLAHDLICQVMLKKSFGTSEIQAELNSLLKHSAILERAYTIGLSHENLKTLGNELVQYVSGIKEHMQPLPPPTFHKKTTCSREIQVIGIRDIEDCYWRPKFGLKGKVDCSVETINVHNEKCVVPMEFKTGHATSGKTVVSRDEHIGQVFLYALMMDTLKLIGPNGILHYIRDKHTMETKAKLSSLQSLIMARNRIIFNTTKDSTEAFDNFPNPSGVSFDRQCAKCEYKNICALTLSDPDPEELPTLTEAKLRESLDYLTMSEISFFKKWLKVIRLEANDSEMSSTTKSLWLDSISQRESCGKCIGYLSLTRQETNPKGTSTNLVFQIPEDRLHLAANFVEKDFVVIGTFKEPCVGYAFIEEINVETGSFIKVAIDRPMMGRHAECGVKFTLDKVSSQSAGMIQYVYLSYMMENTKTAKNLRNRLINKEVPVFAPVESITMSKEVKFMLKDLNEFQKSSLLLSLLTDSLLLIKGSPGCGKTTTLVTLIRMLVGMNKTVLVSAYTSNALDNILLGYKKHSSNFLRIGSSGHLELENYCTNYLRDTVETTDQLKALYDSAPVIGTTLLSMKHPIIMNRQFDYCIVDEGSQALPTAVIGALLKADKWIVFGDPNQLPALIKSREIKRMGIEENLFAMLDDPKFSFHMSRQYRMNEDIMKIANKLMYDNQMSCGSGEQAVRCIEYQIHSTKQHLGSTYPVRMQKWLSLAISKKTIRSMMFFDTELIGAMESVVASTLHNKKEKDIVVGIVNLLLKCEIRASDIGVIAPYRGQVTILRESLDKSVEVNTIDQYQGREKTIIVISFTKSVPYAEGEATSEEGILNDLRRLNVAITRAKSKVLLIGNGSSLCKYPACNKLLSLLSKDQKYTFSADDFYQGFFKE</sequence>
<keyword evidence="6 19" id="KW-0479">Metal-binding</keyword>
<dbReference type="GO" id="GO:0017116">
    <property type="term" value="F:single-stranded DNA helicase activity"/>
    <property type="evidence" value="ECO:0007669"/>
    <property type="project" value="UniProtKB-UniRule"/>
</dbReference>
<keyword evidence="13 19" id="KW-0411">Iron-sulfur</keyword>
<evidence type="ECO:0000256" key="16">
    <source>
        <dbReference type="ARBA" id="ARBA00023242"/>
    </source>
</evidence>
<dbReference type="GO" id="GO:0071932">
    <property type="term" value="P:replication fork reversal"/>
    <property type="evidence" value="ECO:0007669"/>
    <property type="project" value="TreeGrafter"/>
</dbReference>
<evidence type="ECO:0000256" key="15">
    <source>
        <dbReference type="ARBA" id="ARBA00023204"/>
    </source>
</evidence>
<dbReference type="GO" id="GO:0005737">
    <property type="term" value="C:cytoplasm"/>
    <property type="evidence" value="ECO:0007669"/>
    <property type="project" value="TreeGrafter"/>
</dbReference>
<dbReference type="GO" id="GO:0005634">
    <property type="term" value="C:nucleus"/>
    <property type="evidence" value="ECO:0007669"/>
    <property type="project" value="UniProtKB-SubCell"/>
</dbReference>
<evidence type="ECO:0000256" key="8">
    <source>
        <dbReference type="ARBA" id="ARBA00022763"/>
    </source>
</evidence>
<dbReference type="InterPro" id="IPR014808">
    <property type="entry name" value="DNA_replication_fac_Dna2_N"/>
</dbReference>
<comment type="cofactor">
    <cofactor evidence="1">
        <name>[4Fe-4S] cluster</name>
        <dbReference type="ChEBI" id="CHEBI:49883"/>
    </cofactor>
</comment>
<evidence type="ECO:0000256" key="6">
    <source>
        <dbReference type="ARBA" id="ARBA00022723"/>
    </source>
</evidence>
<dbReference type="GO" id="GO:0017108">
    <property type="term" value="F:5'-flap endonuclease activity"/>
    <property type="evidence" value="ECO:0007669"/>
    <property type="project" value="UniProtKB-UniRule"/>
</dbReference>
<dbReference type="Gene3D" id="3.90.320.10">
    <property type="match status" value="1"/>
</dbReference>
<keyword evidence="15 19" id="KW-0234">DNA repair</keyword>
<evidence type="ECO:0000256" key="19">
    <source>
        <dbReference type="RuleBase" id="RU367041"/>
    </source>
</evidence>
<name>A0A226E728_FOLCA</name>
<dbReference type="GO" id="GO:0006281">
    <property type="term" value="P:DNA repair"/>
    <property type="evidence" value="ECO:0007669"/>
    <property type="project" value="UniProtKB-KW"/>
</dbReference>
<keyword evidence="14 19" id="KW-0238">DNA-binding</keyword>
<protein>
    <recommendedName>
        <fullName evidence="19">DNA replication ATP-dependent helicase/nuclease</fullName>
        <ecNumber evidence="19">3.1.-.-</ecNumber>
        <ecNumber evidence="19">3.6.4.12</ecNumber>
    </recommendedName>
</protein>
<comment type="caution">
    <text evidence="23">The sequence shown here is derived from an EMBL/GenBank/DDBJ whole genome shotgun (WGS) entry which is preliminary data.</text>
</comment>
<dbReference type="STRING" id="158441.A0A226E728"/>
<evidence type="ECO:0000256" key="2">
    <source>
        <dbReference type="ARBA" id="ARBA00007913"/>
    </source>
</evidence>
<evidence type="ECO:0000313" key="24">
    <source>
        <dbReference type="Proteomes" id="UP000198287"/>
    </source>
</evidence>
<dbReference type="GO" id="GO:0003677">
    <property type="term" value="F:DNA binding"/>
    <property type="evidence" value="ECO:0007669"/>
    <property type="project" value="UniProtKB-UniRule"/>
</dbReference>
<evidence type="ECO:0000259" key="21">
    <source>
        <dbReference type="Pfam" id="PF13086"/>
    </source>
</evidence>
<dbReference type="InterPro" id="IPR011604">
    <property type="entry name" value="PDDEXK-like_dom_sf"/>
</dbReference>
<dbReference type="PANTHER" id="PTHR10887">
    <property type="entry name" value="DNA2/NAM7 HELICASE FAMILY"/>
    <property type="match status" value="1"/>
</dbReference>
<dbReference type="InterPro" id="IPR045055">
    <property type="entry name" value="DNA2/NAM7-like"/>
</dbReference>
<evidence type="ECO:0000256" key="13">
    <source>
        <dbReference type="ARBA" id="ARBA00023014"/>
    </source>
</evidence>
<dbReference type="AlphaFoldDB" id="A0A226E728"/>
<dbReference type="InterPro" id="IPR047187">
    <property type="entry name" value="SF1_C_Upf1"/>
</dbReference>